<keyword evidence="2" id="KW-1185">Reference proteome</keyword>
<evidence type="ECO:0000313" key="1">
    <source>
        <dbReference type="EMBL" id="KAJ2984012.1"/>
    </source>
</evidence>
<accession>A0ACC1NXG0</accession>
<name>A0ACC1NXG0_9HYPO</name>
<gene>
    <name evidence="1" type="ORF">NQ176_g258</name>
</gene>
<sequence>MDRTKHLCVTYDGVLKFKGDDQYYEWNNSFKDEDVQALEDFVASHIMNRGRATLISLSEGTHNRVARFRLELGGSDAALKFPKPGHSAGTLAAEKVTNEAAWLVYLKEKTIIPVPHVYSCHTKPELSLLKVPSILMEWMPGENLRDFLASKSSKRIRSTIYQQLASVYLQLYKLTFDGIGSVAKDSKTKQWGLQRPLTIDMHQSVLGISNYLTDDWPTEEFKTAKEYLDFVSDQQSQQLWKLLNINTTDEDENQDPPISFKEIARARYEARYRFKELCNTQFGLQDNSGPFRAFIPDIDMCNMTVDTATGHILGVFDLEFANTMPAQFACDPPLSLSTVLPGTALKNGTFDKFLSEYKPLLAQFLGAMRQEERKLGNMQKPLSAMMQDSWATKQVWVNFGLTHSRYVDAIYWKVLHDRHRGGISPELPLKVKEGMEVYVQQSEGQIEQYDDSLILYSNKVAATHDSMDYNEMGERAFRDAAARDSERFCQWLSLTYKLPRRVKN</sequence>
<reference evidence="1" key="1">
    <citation type="submission" date="2022-08" db="EMBL/GenBank/DDBJ databases">
        <title>Genome Sequence of Lecanicillium fungicola.</title>
        <authorList>
            <person name="Buettner E."/>
        </authorList>
    </citation>
    <scope>NUCLEOTIDE SEQUENCE</scope>
    <source>
        <strain evidence="1">Babe33</strain>
    </source>
</reference>
<dbReference type="EMBL" id="JANJQO010000009">
    <property type="protein sequence ID" value="KAJ2984012.1"/>
    <property type="molecule type" value="Genomic_DNA"/>
</dbReference>
<protein>
    <submittedName>
        <fullName evidence="1">Uncharacterized protein</fullName>
    </submittedName>
</protein>
<evidence type="ECO:0000313" key="2">
    <source>
        <dbReference type="Proteomes" id="UP001143910"/>
    </source>
</evidence>
<dbReference type="Proteomes" id="UP001143910">
    <property type="component" value="Unassembled WGS sequence"/>
</dbReference>
<proteinExistence type="predicted"/>
<comment type="caution">
    <text evidence="1">The sequence shown here is derived from an EMBL/GenBank/DDBJ whole genome shotgun (WGS) entry which is preliminary data.</text>
</comment>
<organism evidence="1 2">
    <name type="scientific">Zarea fungicola</name>
    <dbReference type="NCBI Taxonomy" id="93591"/>
    <lineage>
        <taxon>Eukaryota</taxon>
        <taxon>Fungi</taxon>
        <taxon>Dikarya</taxon>
        <taxon>Ascomycota</taxon>
        <taxon>Pezizomycotina</taxon>
        <taxon>Sordariomycetes</taxon>
        <taxon>Hypocreomycetidae</taxon>
        <taxon>Hypocreales</taxon>
        <taxon>Cordycipitaceae</taxon>
        <taxon>Zarea</taxon>
    </lineage>
</organism>